<dbReference type="NCBIfam" id="TIGR04183">
    <property type="entry name" value="Por_Secre_tail"/>
    <property type="match status" value="1"/>
</dbReference>
<reference evidence="3 4" key="1">
    <citation type="submission" date="2020-03" db="EMBL/GenBank/DDBJ databases">
        <title>Genomic Encyclopedia of Type Strains, Phase IV (KMG-IV): sequencing the most valuable type-strain genomes for metagenomic binning, comparative biology and taxonomic classification.</title>
        <authorList>
            <person name="Goeker M."/>
        </authorList>
    </citation>
    <scope>NUCLEOTIDE SEQUENCE [LARGE SCALE GENOMIC DNA]</scope>
    <source>
        <strain evidence="3 4">DSM 105096</strain>
    </source>
</reference>
<keyword evidence="4" id="KW-1185">Reference proteome</keyword>
<dbReference type="RefSeq" id="WP_168036464.1">
    <property type="nucleotide sequence ID" value="NZ_JAATJH010000002.1"/>
</dbReference>
<evidence type="ECO:0000313" key="4">
    <source>
        <dbReference type="Proteomes" id="UP000770785"/>
    </source>
</evidence>
<dbReference type="SUPFAM" id="SSF53474">
    <property type="entry name" value="alpha/beta-Hydrolases"/>
    <property type="match status" value="1"/>
</dbReference>
<comment type="caution">
    <text evidence="3">The sequence shown here is derived from an EMBL/GenBank/DDBJ whole genome shotgun (WGS) entry which is preliminary data.</text>
</comment>
<dbReference type="Pfam" id="PF18962">
    <property type="entry name" value="Por_Secre_tail"/>
    <property type="match status" value="1"/>
</dbReference>
<organism evidence="3 4">
    <name type="scientific">Neolewinella antarctica</name>
    <dbReference type="NCBI Taxonomy" id="442734"/>
    <lineage>
        <taxon>Bacteria</taxon>
        <taxon>Pseudomonadati</taxon>
        <taxon>Bacteroidota</taxon>
        <taxon>Saprospiria</taxon>
        <taxon>Saprospirales</taxon>
        <taxon>Lewinellaceae</taxon>
        <taxon>Neolewinella</taxon>
    </lineage>
</organism>
<dbReference type="Gene3D" id="3.40.50.1820">
    <property type="entry name" value="alpha/beta hydrolase"/>
    <property type="match status" value="1"/>
</dbReference>
<dbReference type="EMBL" id="JAATJH010000002">
    <property type="protein sequence ID" value="NJC25673.1"/>
    <property type="molecule type" value="Genomic_DNA"/>
</dbReference>
<dbReference type="InterPro" id="IPR029058">
    <property type="entry name" value="AB_hydrolase_fold"/>
</dbReference>
<dbReference type="Proteomes" id="UP000770785">
    <property type="component" value="Unassembled WGS sequence"/>
</dbReference>
<evidence type="ECO:0000313" key="3">
    <source>
        <dbReference type="EMBL" id="NJC25673.1"/>
    </source>
</evidence>
<evidence type="ECO:0000259" key="2">
    <source>
        <dbReference type="Pfam" id="PF18962"/>
    </source>
</evidence>
<gene>
    <name evidence="3" type="ORF">GGR27_001172</name>
</gene>
<sequence>MKNIIITLLVVAYGTTLCSQTQDFLSRRSNESIVKTQALVAEVQLAVADTTKLQSVLTNKSLNDGIVHFPYPIMFIHGLNSNSNTWLQFYTDASTQGWDFGGEILFNLNSDNNDEHCNLYEGALIDVVDFNNPISPGDFYAINFNTDIRGNSYGDNYDNPFLSNQAAIFKQAWAVRNAIARVLAVTGRDKVILAGHSMGGLAARAYLQNESFHQADGQHHVAKLMTTGTPHGGSNSSGYGLGPLFSNIDERSDAVRDLRSSYSYSNSPGVFLFGGVETASVLNDHLIGGFYNNDVGCDGASLGFIKGLNQQSPVADIDYSCITGNGGLGINSDGVVLVTNAQINNFLDVAAETFNLTSETLIFHNELPTLTEENFRALDEPDYSRLAYEIQLDTVYNGYMNVQANDAEYNLIDYDDFALTVAQDSWVQIIVDSPADLLGLGITVGEEDVIFNEEFSVGEYTQEPIFLRAGRYTVEFYSYPRADEWQNSYGFLFQTVENPTSTQDLGQDRLAVYPNPVSDRLGIKLASPVTGAVRVSVTDVSGRQVINYAQDGYGTDMEVAVSALRPGVYVVRVMTQAGVYVAEFIKR</sequence>
<evidence type="ECO:0000259" key="1">
    <source>
        <dbReference type="Pfam" id="PF07819"/>
    </source>
</evidence>
<dbReference type="InterPro" id="IPR026444">
    <property type="entry name" value="Secre_tail"/>
</dbReference>
<protein>
    <submittedName>
        <fullName evidence="3">Pimeloyl-ACP methyl ester carboxylesterase</fullName>
    </submittedName>
</protein>
<feature type="domain" description="GPI inositol-deacylase PGAP1-like alpha/beta" evidence="1">
    <location>
        <begin position="72"/>
        <end position="234"/>
    </location>
</feature>
<proteinExistence type="predicted"/>
<accession>A0ABX0X8T8</accession>
<dbReference type="InterPro" id="IPR012908">
    <property type="entry name" value="PGAP1-ab_dom-like"/>
</dbReference>
<feature type="domain" description="Secretion system C-terminal sorting" evidence="2">
    <location>
        <begin position="512"/>
        <end position="581"/>
    </location>
</feature>
<dbReference type="Pfam" id="PF07819">
    <property type="entry name" value="PGAP1"/>
    <property type="match status" value="1"/>
</dbReference>
<name>A0ABX0X8T8_9BACT</name>